<dbReference type="EMBL" id="ML208299">
    <property type="protein sequence ID" value="TFK71368.1"/>
    <property type="molecule type" value="Genomic_DNA"/>
</dbReference>
<organism evidence="1 2">
    <name type="scientific">Pluteus cervinus</name>
    <dbReference type="NCBI Taxonomy" id="181527"/>
    <lineage>
        <taxon>Eukaryota</taxon>
        <taxon>Fungi</taxon>
        <taxon>Dikarya</taxon>
        <taxon>Basidiomycota</taxon>
        <taxon>Agaricomycotina</taxon>
        <taxon>Agaricomycetes</taxon>
        <taxon>Agaricomycetidae</taxon>
        <taxon>Agaricales</taxon>
        <taxon>Pluteineae</taxon>
        <taxon>Pluteaceae</taxon>
        <taxon>Pluteus</taxon>
    </lineage>
</organism>
<accession>A0ACD3B014</accession>
<evidence type="ECO:0000313" key="2">
    <source>
        <dbReference type="Proteomes" id="UP000308600"/>
    </source>
</evidence>
<name>A0ACD3B014_9AGAR</name>
<dbReference type="Proteomes" id="UP000308600">
    <property type="component" value="Unassembled WGS sequence"/>
</dbReference>
<reference evidence="1 2" key="1">
    <citation type="journal article" date="2019" name="Nat. Ecol. Evol.">
        <title>Megaphylogeny resolves global patterns of mushroom evolution.</title>
        <authorList>
            <person name="Varga T."/>
            <person name="Krizsan K."/>
            <person name="Foldi C."/>
            <person name="Dima B."/>
            <person name="Sanchez-Garcia M."/>
            <person name="Sanchez-Ramirez S."/>
            <person name="Szollosi G.J."/>
            <person name="Szarkandi J.G."/>
            <person name="Papp V."/>
            <person name="Albert L."/>
            <person name="Andreopoulos W."/>
            <person name="Angelini C."/>
            <person name="Antonin V."/>
            <person name="Barry K.W."/>
            <person name="Bougher N.L."/>
            <person name="Buchanan P."/>
            <person name="Buyck B."/>
            <person name="Bense V."/>
            <person name="Catcheside P."/>
            <person name="Chovatia M."/>
            <person name="Cooper J."/>
            <person name="Damon W."/>
            <person name="Desjardin D."/>
            <person name="Finy P."/>
            <person name="Geml J."/>
            <person name="Haridas S."/>
            <person name="Hughes K."/>
            <person name="Justo A."/>
            <person name="Karasinski D."/>
            <person name="Kautmanova I."/>
            <person name="Kiss B."/>
            <person name="Kocsube S."/>
            <person name="Kotiranta H."/>
            <person name="LaButti K.M."/>
            <person name="Lechner B.E."/>
            <person name="Liimatainen K."/>
            <person name="Lipzen A."/>
            <person name="Lukacs Z."/>
            <person name="Mihaltcheva S."/>
            <person name="Morgado L.N."/>
            <person name="Niskanen T."/>
            <person name="Noordeloos M.E."/>
            <person name="Ohm R.A."/>
            <person name="Ortiz-Santana B."/>
            <person name="Ovrebo C."/>
            <person name="Racz N."/>
            <person name="Riley R."/>
            <person name="Savchenko A."/>
            <person name="Shiryaev A."/>
            <person name="Soop K."/>
            <person name="Spirin V."/>
            <person name="Szebenyi C."/>
            <person name="Tomsovsky M."/>
            <person name="Tulloss R.E."/>
            <person name="Uehling J."/>
            <person name="Grigoriev I.V."/>
            <person name="Vagvolgyi C."/>
            <person name="Papp T."/>
            <person name="Martin F.M."/>
            <person name="Miettinen O."/>
            <person name="Hibbett D.S."/>
            <person name="Nagy L.G."/>
        </authorList>
    </citation>
    <scope>NUCLEOTIDE SEQUENCE [LARGE SCALE GENOMIC DNA]</scope>
    <source>
        <strain evidence="1 2">NL-1719</strain>
    </source>
</reference>
<sequence length="211" mass="23816">MRGPVVERVEHAFSQILVSRTKPNTNDALPLSNLTSSPNPQVHIVHPDRLDKIIPLPTHVTDTLPQELYELVISYLQDDTASLRACSLVCSAWTRTSQIRLFSLVLVRPYQLSSKAGFKFKDPVRCAVIHEKTNVIYHGIARGVYSRSLDKPDEIPVKRLNFVDIRQINIIDRPPAQGGSILIFRSSSSSHLIPLEFKLQLTHNRALLCYS</sequence>
<protein>
    <submittedName>
        <fullName evidence="1">Uncharacterized protein</fullName>
    </submittedName>
</protein>
<proteinExistence type="predicted"/>
<keyword evidence="2" id="KW-1185">Reference proteome</keyword>
<gene>
    <name evidence="1" type="ORF">BDN72DRAFT_463836</name>
</gene>
<evidence type="ECO:0000313" key="1">
    <source>
        <dbReference type="EMBL" id="TFK71368.1"/>
    </source>
</evidence>